<feature type="transmembrane region" description="Helical" evidence="9">
    <location>
        <begin position="310"/>
        <end position="329"/>
    </location>
</feature>
<keyword evidence="7 9" id="KW-0472">Membrane</keyword>
<dbReference type="OMA" id="IGWCIAE"/>
<dbReference type="Gene3D" id="1.20.1420.30">
    <property type="entry name" value="NCX, central ion-binding region"/>
    <property type="match status" value="1"/>
</dbReference>
<name>A0A0U1MC10_TALIS</name>
<organism evidence="11 12">
    <name type="scientific">Talaromyces islandicus</name>
    <name type="common">Penicillium islandicum</name>
    <dbReference type="NCBI Taxonomy" id="28573"/>
    <lineage>
        <taxon>Eukaryota</taxon>
        <taxon>Fungi</taxon>
        <taxon>Dikarya</taxon>
        <taxon>Ascomycota</taxon>
        <taxon>Pezizomycotina</taxon>
        <taxon>Eurotiomycetes</taxon>
        <taxon>Eurotiomycetidae</taxon>
        <taxon>Eurotiales</taxon>
        <taxon>Trichocomaceae</taxon>
        <taxon>Talaromyces</taxon>
        <taxon>Talaromyces sect. Islandici</taxon>
    </lineage>
</organism>
<dbReference type="Proteomes" id="UP000054383">
    <property type="component" value="Unassembled WGS sequence"/>
</dbReference>
<dbReference type="EMBL" id="CVMT01000022">
    <property type="protein sequence ID" value="CRG92862.1"/>
    <property type="molecule type" value="Genomic_DNA"/>
</dbReference>
<evidence type="ECO:0000313" key="12">
    <source>
        <dbReference type="Proteomes" id="UP000054383"/>
    </source>
</evidence>
<gene>
    <name evidence="11" type="ORF">PISL3812_09935</name>
</gene>
<dbReference type="GO" id="GO:0012505">
    <property type="term" value="C:endomembrane system"/>
    <property type="evidence" value="ECO:0007669"/>
    <property type="project" value="UniProtKB-SubCell"/>
</dbReference>
<evidence type="ECO:0000256" key="8">
    <source>
        <dbReference type="SAM" id="MobiDB-lite"/>
    </source>
</evidence>
<feature type="transmembrane region" description="Helical" evidence="9">
    <location>
        <begin position="381"/>
        <end position="400"/>
    </location>
</feature>
<dbReference type="STRING" id="28573.A0A0U1MC10"/>
<comment type="subcellular location">
    <subcellularLocation>
        <location evidence="1">Endomembrane system</location>
        <topology evidence="1">Multi-pass membrane protein</topology>
    </subcellularLocation>
</comment>
<feature type="compositionally biased region" description="Polar residues" evidence="8">
    <location>
        <begin position="261"/>
        <end position="274"/>
    </location>
</feature>
<dbReference type="AlphaFoldDB" id="A0A0U1MC10"/>
<feature type="transmembrane region" description="Helical" evidence="9">
    <location>
        <begin position="115"/>
        <end position="137"/>
    </location>
</feature>
<evidence type="ECO:0000313" key="11">
    <source>
        <dbReference type="EMBL" id="CRG92862.1"/>
    </source>
</evidence>
<dbReference type="GO" id="GO:0006874">
    <property type="term" value="P:intracellular calcium ion homeostasis"/>
    <property type="evidence" value="ECO:0007669"/>
    <property type="project" value="TreeGrafter"/>
</dbReference>
<dbReference type="InterPro" id="IPR004837">
    <property type="entry name" value="NaCa_Exmemb"/>
</dbReference>
<evidence type="ECO:0000256" key="1">
    <source>
        <dbReference type="ARBA" id="ARBA00004127"/>
    </source>
</evidence>
<dbReference type="PANTHER" id="PTHR31503:SF20">
    <property type="entry name" value="CA(2+)_H(+) EXCHANGER, PUTATIVE (EUROFUNG)-RELATED"/>
    <property type="match status" value="1"/>
</dbReference>
<feature type="transmembrane region" description="Helical" evidence="9">
    <location>
        <begin position="350"/>
        <end position="375"/>
    </location>
</feature>
<keyword evidence="4 9" id="KW-0812">Transmembrane</keyword>
<dbReference type="OrthoDB" id="1699231at2759"/>
<proteinExistence type="inferred from homology"/>
<dbReference type="Pfam" id="PF01699">
    <property type="entry name" value="Na_Ca_ex"/>
    <property type="match status" value="2"/>
</dbReference>
<keyword evidence="5 9" id="KW-1133">Transmembrane helix</keyword>
<feature type="domain" description="Sodium/calcium exchanger membrane region" evidence="10">
    <location>
        <begin position="143"/>
        <end position="210"/>
    </location>
</feature>
<evidence type="ECO:0000256" key="2">
    <source>
        <dbReference type="ARBA" id="ARBA00008170"/>
    </source>
</evidence>
<dbReference type="InterPro" id="IPR044880">
    <property type="entry name" value="NCX_ion-bd_dom_sf"/>
</dbReference>
<dbReference type="GO" id="GO:0015369">
    <property type="term" value="F:calcium:proton antiporter activity"/>
    <property type="evidence" value="ECO:0007669"/>
    <property type="project" value="TreeGrafter"/>
</dbReference>
<feature type="domain" description="Sodium/calcium exchanger membrane region" evidence="10">
    <location>
        <begin position="285"/>
        <end position="399"/>
    </location>
</feature>
<dbReference type="PANTHER" id="PTHR31503">
    <property type="entry name" value="VACUOLAR CALCIUM ION TRANSPORTER"/>
    <property type="match status" value="1"/>
</dbReference>
<feature type="transmembrane region" description="Helical" evidence="9">
    <location>
        <begin position="143"/>
        <end position="161"/>
    </location>
</feature>
<evidence type="ECO:0000256" key="3">
    <source>
        <dbReference type="ARBA" id="ARBA00022448"/>
    </source>
</evidence>
<sequence length="406" mass="44063">MQPGYGAPYERNPQYTSQAPPPVPQASSDIAHQPQLVDHAVVQDPPAAQPMHQSPHVPPQNIHYPGSGVPLMPNSYIHGSRRSLQDPETPQSEEITQDAVDHENASISVYGNVKVVLLGSWINLLLLFIPAGIAAHYTNLSPWIIFTFNFVAMIPLAKIVGDMTDEISRRFGSAIGGLLNATLGNIVELIVSIIALIHNQEAVVKASLCGTGNQGSVKISRPIAFPSILLYIAWIVFYLSNQETLNKPGEKVEKKRRRPTNRTISDGDTNTVDENQMPPLRPTVATMVLVISSLVIGLCAEFLVGSLDSVTSGGGISKEFISAILIPIIGNSSEHWTSVRMAIEDKMDTAIHVACSSTVQIGLCIYSPLVFIGWVLKNDNMGFDIGVPLTAYLVITVCLVRHPIRD</sequence>
<feature type="region of interest" description="Disordered" evidence="8">
    <location>
        <begin position="1"/>
        <end position="64"/>
    </location>
</feature>
<feature type="transmembrane region" description="Helical" evidence="9">
    <location>
        <begin position="284"/>
        <end position="304"/>
    </location>
</feature>
<dbReference type="InterPro" id="IPR004713">
    <property type="entry name" value="CaH_exchang"/>
</dbReference>
<dbReference type="GO" id="GO:0000329">
    <property type="term" value="C:fungal-type vacuole membrane"/>
    <property type="evidence" value="ECO:0007669"/>
    <property type="project" value="TreeGrafter"/>
</dbReference>
<keyword evidence="3" id="KW-0813">Transport</keyword>
<evidence type="ECO:0000256" key="9">
    <source>
        <dbReference type="SAM" id="Phobius"/>
    </source>
</evidence>
<keyword evidence="6" id="KW-0406">Ion transport</keyword>
<accession>A0A0U1MC10</accession>
<protein>
    <submittedName>
        <fullName evidence="11">Vacuolar calcium ion transporter</fullName>
    </submittedName>
</protein>
<evidence type="ECO:0000256" key="6">
    <source>
        <dbReference type="ARBA" id="ARBA00023065"/>
    </source>
</evidence>
<evidence type="ECO:0000259" key="10">
    <source>
        <dbReference type="Pfam" id="PF01699"/>
    </source>
</evidence>
<evidence type="ECO:0000256" key="4">
    <source>
        <dbReference type="ARBA" id="ARBA00022692"/>
    </source>
</evidence>
<feature type="region of interest" description="Disordered" evidence="8">
    <location>
        <begin position="75"/>
        <end position="94"/>
    </location>
</feature>
<feature type="transmembrane region" description="Helical" evidence="9">
    <location>
        <begin position="223"/>
        <end position="241"/>
    </location>
</feature>
<feature type="transmembrane region" description="Helical" evidence="9">
    <location>
        <begin position="173"/>
        <end position="197"/>
    </location>
</feature>
<evidence type="ECO:0000256" key="7">
    <source>
        <dbReference type="ARBA" id="ARBA00023136"/>
    </source>
</evidence>
<reference evidence="11 12" key="1">
    <citation type="submission" date="2015-04" db="EMBL/GenBank/DDBJ databases">
        <authorList>
            <person name="Syromyatnikov M.Y."/>
            <person name="Popov V.N."/>
        </authorList>
    </citation>
    <scope>NUCLEOTIDE SEQUENCE [LARGE SCALE GENOMIC DNA]</scope>
    <source>
        <strain evidence="11">WF-38-12</strain>
    </source>
</reference>
<keyword evidence="12" id="KW-1185">Reference proteome</keyword>
<feature type="region of interest" description="Disordered" evidence="8">
    <location>
        <begin position="248"/>
        <end position="277"/>
    </location>
</feature>
<comment type="similarity">
    <text evidence="2">Belongs to the Ca(2+):cation antiporter (CaCA) (TC 2.A.19) family.</text>
</comment>
<evidence type="ECO:0000256" key="5">
    <source>
        <dbReference type="ARBA" id="ARBA00022989"/>
    </source>
</evidence>